<dbReference type="Gene3D" id="2.60.120.10">
    <property type="entry name" value="Jelly Rolls"/>
    <property type="match status" value="1"/>
</dbReference>
<evidence type="ECO:0000313" key="2">
    <source>
        <dbReference type="EMBL" id="MCW3484536.1"/>
    </source>
</evidence>
<dbReference type="PROSITE" id="PS50042">
    <property type="entry name" value="CNMP_BINDING_3"/>
    <property type="match status" value="1"/>
</dbReference>
<comment type="caution">
    <text evidence="2">The sequence shown here is derived from an EMBL/GenBank/DDBJ whole genome shotgun (WGS) entry which is preliminary data.</text>
</comment>
<evidence type="ECO:0000259" key="1">
    <source>
        <dbReference type="PROSITE" id="PS50042"/>
    </source>
</evidence>
<dbReference type="InterPro" id="IPR014710">
    <property type="entry name" value="RmlC-like_jellyroll"/>
</dbReference>
<dbReference type="Pfam" id="PF00027">
    <property type="entry name" value="cNMP_binding"/>
    <property type="match status" value="1"/>
</dbReference>
<dbReference type="Proteomes" id="UP001207742">
    <property type="component" value="Unassembled WGS sequence"/>
</dbReference>
<keyword evidence="3" id="KW-1185">Reference proteome</keyword>
<dbReference type="InterPro" id="IPR018490">
    <property type="entry name" value="cNMP-bd_dom_sf"/>
</dbReference>
<accession>A0ABT3IKU0</accession>
<name>A0ABT3IKU0_9BACT</name>
<dbReference type="SUPFAM" id="SSF51206">
    <property type="entry name" value="cAMP-binding domain-like"/>
    <property type="match status" value="1"/>
</dbReference>
<protein>
    <submittedName>
        <fullName evidence="2">Crp/Fnr family transcriptional regulator</fullName>
    </submittedName>
</protein>
<dbReference type="PANTHER" id="PTHR24567">
    <property type="entry name" value="CRP FAMILY TRANSCRIPTIONAL REGULATORY PROTEIN"/>
    <property type="match status" value="1"/>
</dbReference>
<sequence length="192" mass="22267">MYHLLRAYILGKVVISEEGMEKVLACFKTVTAQKDEILLGEGGQSRNMYFVINGCLRIYFLQADGSEATRYLAFEGNFASALMAFITEQPSLEYLQALEKSTLLTISREDFYRLVEEVPGWDLFYRNYLERAYVMNTNRLMSFITMDATERYQRLLMESPKIVQRLSNKMVANYLGISQEALSRLKSRLSKR</sequence>
<organism evidence="2 3">
    <name type="scientific">Chitinophaga nivalis</name>
    <dbReference type="NCBI Taxonomy" id="2991709"/>
    <lineage>
        <taxon>Bacteria</taxon>
        <taxon>Pseudomonadati</taxon>
        <taxon>Bacteroidota</taxon>
        <taxon>Chitinophagia</taxon>
        <taxon>Chitinophagales</taxon>
        <taxon>Chitinophagaceae</taxon>
        <taxon>Chitinophaga</taxon>
    </lineage>
</organism>
<dbReference type="SMART" id="SM00100">
    <property type="entry name" value="cNMP"/>
    <property type="match status" value="1"/>
</dbReference>
<dbReference type="RefSeq" id="WP_264730234.1">
    <property type="nucleotide sequence ID" value="NZ_JAPDNR010000001.1"/>
</dbReference>
<dbReference type="InterPro" id="IPR050397">
    <property type="entry name" value="Env_Response_Regulators"/>
</dbReference>
<gene>
    <name evidence="2" type="ORF">OL497_11565</name>
</gene>
<dbReference type="InterPro" id="IPR000595">
    <property type="entry name" value="cNMP-bd_dom"/>
</dbReference>
<dbReference type="CDD" id="cd00038">
    <property type="entry name" value="CAP_ED"/>
    <property type="match status" value="1"/>
</dbReference>
<dbReference type="EMBL" id="JAPDNS010000001">
    <property type="protein sequence ID" value="MCW3484536.1"/>
    <property type="molecule type" value="Genomic_DNA"/>
</dbReference>
<proteinExistence type="predicted"/>
<feature type="domain" description="Cyclic nucleotide-binding" evidence="1">
    <location>
        <begin position="15"/>
        <end position="115"/>
    </location>
</feature>
<reference evidence="2 3" key="1">
    <citation type="submission" date="2022-10" db="EMBL/GenBank/DDBJ databases">
        <title>Chitinophaga nivalis PC15 sp. nov., isolated from Pyeongchang county, South Korea.</title>
        <authorList>
            <person name="Trinh H.N."/>
        </authorList>
    </citation>
    <scope>NUCLEOTIDE SEQUENCE [LARGE SCALE GENOMIC DNA]</scope>
    <source>
        <strain evidence="2 3">PC14</strain>
    </source>
</reference>
<dbReference type="PANTHER" id="PTHR24567:SF76">
    <property type="entry name" value="CYCLIC NUCLEOTIDE-BINDING DOMAIN PROTEIN"/>
    <property type="match status" value="1"/>
</dbReference>
<evidence type="ECO:0000313" key="3">
    <source>
        <dbReference type="Proteomes" id="UP001207742"/>
    </source>
</evidence>